<evidence type="ECO:0000313" key="2">
    <source>
        <dbReference type="EMBL" id="CAG7820726.1"/>
    </source>
</evidence>
<keyword evidence="3" id="KW-1185">Reference proteome</keyword>
<gene>
    <name evidence="2" type="ORF">AFUS01_LOCUS31102</name>
</gene>
<protein>
    <submittedName>
        <fullName evidence="2">Uncharacterized protein</fullName>
    </submittedName>
</protein>
<feature type="compositionally biased region" description="Basic and acidic residues" evidence="1">
    <location>
        <begin position="11"/>
        <end position="20"/>
    </location>
</feature>
<proteinExistence type="predicted"/>
<sequence>MGNRITKPKKILADRENSTRVENKEHKSEWLSTDPFRLNKYCQWLTRATIIRIITTLVYPPYRMTELNNHK</sequence>
<dbReference type="AlphaFoldDB" id="A0A8J2KMM7"/>
<evidence type="ECO:0000313" key="3">
    <source>
        <dbReference type="Proteomes" id="UP000708208"/>
    </source>
</evidence>
<organism evidence="2 3">
    <name type="scientific">Allacma fusca</name>
    <dbReference type="NCBI Taxonomy" id="39272"/>
    <lineage>
        <taxon>Eukaryota</taxon>
        <taxon>Metazoa</taxon>
        <taxon>Ecdysozoa</taxon>
        <taxon>Arthropoda</taxon>
        <taxon>Hexapoda</taxon>
        <taxon>Collembola</taxon>
        <taxon>Symphypleona</taxon>
        <taxon>Sminthuridae</taxon>
        <taxon>Allacma</taxon>
    </lineage>
</organism>
<comment type="caution">
    <text evidence="2">The sequence shown here is derived from an EMBL/GenBank/DDBJ whole genome shotgun (WGS) entry which is preliminary data.</text>
</comment>
<dbReference type="Proteomes" id="UP000708208">
    <property type="component" value="Unassembled WGS sequence"/>
</dbReference>
<feature type="region of interest" description="Disordered" evidence="1">
    <location>
        <begin position="1"/>
        <end position="20"/>
    </location>
</feature>
<dbReference type="EMBL" id="CAJVCH010488114">
    <property type="protein sequence ID" value="CAG7820726.1"/>
    <property type="molecule type" value="Genomic_DNA"/>
</dbReference>
<reference evidence="2" key="1">
    <citation type="submission" date="2021-06" db="EMBL/GenBank/DDBJ databases">
        <authorList>
            <person name="Hodson N. C."/>
            <person name="Mongue J. A."/>
            <person name="Jaron S. K."/>
        </authorList>
    </citation>
    <scope>NUCLEOTIDE SEQUENCE</scope>
</reference>
<name>A0A8J2KMM7_9HEXA</name>
<accession>A0A8J2KMM7</accession>
<feature type="compositionally biased region" description="Basic residues" evidence="1">
    <location>
        <begin position="1"/>
        <end position="10"/>
    </location>
</feature>
<evidence type="ECO:0000256" key="1">
    <source>
        <dbReference type="SAM" id="MobiDB-lite"/>
    </source>
</evidence>